<dbReference type="Proteomes" id="UP000030151">
    <property type="component" value="Unassembled WGS sequence"/>
</dbReference>
<reference evidence="2 3" key="1">
    <citation type="submission" date="2014-02" db="EMBL/GenBank/DDBJ databases">
        <title>The genome sequence of the entomopathogenic fungus Metarhizium robertsii ARSEF 2575.</title>
        <authorList>
            <person name="Giuliano Garisto Donzelli B."/>
            <person name="Roe B.A."/>
            <person name="Macmil S.L."/>
            <person name="Krasnoff S.B."/>
            <person name="Gibson D.M."/>
        </authorList>
    </citation>
    <scope>NUCLEOTIDE SEQUENCE [LARGE SCALE GENOMIC DNA]</scope>
    <source>
        <strain evidence="2 3">ARSEF 2575</strain>
    </source>
</reference>
<gene>
    <name evidence="2" type="ORF">X797_011053</name>
</gene>
<evidence type="ECO:0000256" key="1">
    <source>
        <dbReference type="SAM" id="SignalP"/>
    </source>
</evidence>
<feature type="signal peptide" evidence="1">
    <location>
        <begin position="1"/>
        <end position="18"/>
    </location>
</feature>
<feature type="chain" id="PRO_5001473202" evidence="1">
    <location>
        <begin position="19"/>
        <end position="183"/>
    </location>
</feature>
<dbReference type="HOGENOM" id="CLU_120099_0_0_1"/>
<proteinExistence type="predicted"/>
<evidence type="ECO:0000313" key="2">
    <source>
        <dbReference type="EMBL" id="EXU95872.1"/>
    </source>
</evidence>
<dbReference type="EMBL" id="JELW01000062">
    <property type="protein sequence ID" value="EXU95872.1"/>
    <property type="molecule type" value="Genomic_DNA"/>
</dbReference>
<protein>
    <submittedName>
        <fullName evidence="2">Uncharacterized protein</fullName>
    </submittedName>
</protein>
<evidence type="ECO:0000313" key="3">
    <source>
        <dbReference type="Proteomes" id="UP000030151"/>
    </source>
</evidence>
<keyword evidence="1" id="KW-0732">Signal</keyword>
<sequence>MKYSVLSAISFLAVSSLGFPELYWGVTTASPGQIIVTNNMNRPVRLDKVAQGPPVDGVKIIRDQEIILNQGQTVAVSATEISADLKFNEEQAHNQVEVSYTSGDQGTYNFAIKPIEGGGFPGAIEVIPLSPRPSSQCHPLVWYPGQGNTPQATCQDRTPLRVFLREAHHPPEFNKLDKFDRWY</sequence>
<accession>A0A014P3A8</accession>
<dbReference type="AlphaFoldDB" id="A0A014P3A8"/>
<dbReference type="OrthoDB" id="4935409at2759"/>
<organism evidence="2 3">
    <name type="scientific">Metarhizium robertsii</name>
    <dbReference type="NCBI Taxonomy" id="568076"/>
    <lineage>
        <taxon>Eukaryota</taxon>
        <taxon>Fungi</taxon>
        <taxon>Dikarya</taxon>
        <taxon>Ascomycota</taxon>
        <taxon>Pezizomycotina</taxon>
        <taxon>Sordariomycetes</taxon>
        <taxon>Hypocreomycetidae</taxon>
        <taxon>Hypocreales</taxon>
        <taxon>Clavicipitaceae</taxon>
        <taxon>Metarhizium</taxon>
    </lineage>
</organism>
<name>A0A014P3A8_9HYPO</name>
<comment type="caution">
    <text evidence="2">The sequence shown here is derived from an EMBL/GenBank/DDBJ whole genome shotgun (WGS) entry which is preliminary data.</text>
</comment>